<evidence type="ECO:0000256" key="5">
    <source>
        <dbReference type="SAM" id="MobiDB-lite"/>
    </source>
</evidence>
<name>A0A934RW32_9BACT</name>
<dbReference type="InterPro" id="IPR018247">
    <property type="entry name" value="EF_Hand_1_Ca_BS"/>
</dbReference>
<feature type="compositionally biased region" description="Acidic residues" evidence="5">
    <location>
        <begin position="342"/>
        <end position="358"/>
    </location>
</feature>
<feature type="region of interest" description="Disordered" evidence="5">
    <location>
        <begin position="335"/>
        <end position="447"/>
    </location>
</feature>
<dbReference type="PANTHER" id="PTHR37467:SF1">
    <property type="entry name" value="EXPORTED CALCIUM-BINDING GLYCOPROTEIN"/>
    <property type="match status" value="1"/>
</dbReference>
<dbReference type="InterPro" id="IPR059100">
    <property type="entry name" value="TSP3_bac"/>
</dbReference>
<feature type="compositionally biased region" description="Acidic residues" evidence="5">
    <location>
        <begin position="287"/>
        <end position="302"/>
    </location>
</feature>
<dbReference type="PROSITE" id="PS00018">
    <property type="entry name" value="EF_HAND_1"/>
    <property type="match status" value="1"/>
</dbReference>
<feature type="chain" id="PRO_5037552218" evidence="6">
    <location>
        <begin position="32"/>
        <end position="478"/>
    </location>
</feature>
<keyword evidence="2" id="KW-0964">Secreted</keyword>
<feature type="signal peptide" evidence="6">
    <location>
        <begin position="1"/>
        <end position="31"/>
    </location>
</feature>
<comment type="caution">
    <text evidence="7">The sequence shown here is derived from an EMBL/GenBank/DDBJ whole genome shotgun (WGS) entry which is preliminary data.</text>
</comment>
<evidence type="ECO:0000313" key="7">
    <source>
        <dbReference type="EMBL" id="MBK1835215.1"/>
    </source>
</evidence>
<keyword evidence="3 6" id="KW-0732">Signal</keyword>
<organism evidence="7 8">
    <name type="scientific">Roseibacillus ishigakijimensis</name>
    <dbReference type="NCBI Taxonomy" id="454146"/>
    <lineage>
        <taxon>Bacteria</taxon>
        <taxon>Pseudomonadati</taxon>
        <taxon>Verrucomicrobiota</taxon>
        <taxon>Verrucomicrobiia</taxon>
        <taxon>Verrucomicrobiales</taxon>
        <taxon>Verrucomicrobiaceae</taxon>
        <taxon>Roseibacillus</taxon>
    </lineage>
</organism>
<dbReference type="InterPro" id="IPR053180">
    <property type="entry name" value="Ca-binding_acidic-repeat"/>
</dbReference>
<dbReference type="Pfam" id="PF18884">
    <property type="entry name" value="TSP3_bac"/>
    <property type="match status" value="4"/>
</dbReference>
<dbReference type="EMBL" id="JAENIO010000044">
    <property type="protein sequence ID" value="MBK1835215.1"/>
    <property type="molecule type" value="Genomic_DNA"/>
</dbReference>
<evidence type="ECO:0000256" key="3">
    <source>
        <dbReference type="ARBA" id="ARBA00022729"/>
    </source>
</evidence>
<gene>
    <name evidence="7" type="ORF">JIN78_14185</name>
</gene>
<evidence type="ECO:0000256" key="6">
    <source>
        <dbReference type="SAM" id="SignalP"/>
    </source>
</evidence>
<keyword evidence="8" id="KW-1185">Reference proteome</keyword>
<dbReference type="PANTHER" id="PTHR37467">
    <property type="entry name" value="EXPORTED CALCIUM-BINDING GLYCOPROTEIN-RELATED"/>
    <property type="match status" value="1"/>
</dbReference>
<dbReference type="RefSeq" id="WP_200392650.1">
    <property type="nucleotide sequence ID" value="NZ_JAENIO010000044.1"/>
</dbReference>
<keyword evidence="4" id="KW-0106">Calcium</keyword>
<sequence>MKTPDKPINPPSPLTWSGFGLAFVLATPLSAATVAEVETALGNGTGLYLDIAATDTNGDATGTWIDGPSGWTFPDSSDSGITVNGNCADDKDDTGPEIEFAVTGLQPDTSYALWVVAVSNTGAIYDFSWGTSSGELTTITGDPQLPGTVISSAGASLVGVNVGTISTDASGNVTIFLDNGADWTGSNNRTQLDGLLFEVATDPDLDDDGLDDLWEDAYFGDNSGTVEPTDYEVYDGDDDPDEDGANNEAEETAGTDPLFADTDLDGLDDGPEIDGSLNTYSNLPTDPLDDDSDDDGLLDGEEVLAGSDGFQTDPLSEDSDGDLLLDLWEITYDLDPTSAEGDNGDFGDPDGDGLENFDEQTFNTDPKNADSDGDNLTDTDEIDFYLTNPLSDDSDGDSILDGEEVESGTDGFITDPNLSDSDGDSFSDPFEVAKGTDPSSAEEIPDGWLPDHRSYRARRLSSGSLHWRIGAPVQLGIF</sequence>
<dbReference type="SUPFAM" id="SSF49265">
    <property type="entry name" value="Fibronectin type III"/>
    <property type="match status" value="1"/>
</dbReference>
<feature type="compositionally biased region" description="Acidic residues" evidence="5">
    <location>
        <begin position="371"/>
        <end position="383"/>
    </location>
</feature>
<dbReference type="Proteomes" id="UP000604083">
    <property type="component" value="Unassembled WGS sequence"/>
</dbReference>
<feature type="compositionally biased region" description="Acidic residues" evidence="5">
    <location>
        <begin position="229"/>
        <end position="253"/>
    </location>
</feature>
<proteinExistence type="predicted"/>
<dbReference type="InterPro" id="IPR036116">
    <property type="entry name" value="FN3_sf"/>
</dbReference>
<evidence type="ECO:0000256" key="4">
    <source>
        <dbReference type="ARBA" id="ARBA00022837"/>
    </source>
</evidence>
<protein>
    <submittedName>
        <fullName evidence="7">Uncharacterized protein</fullName>
    </submittedName>
</protein>
<dbReference type="AlphaFoldDB" id="A0A934RW32"/>
<evidence type="ECO:0000256" key="1">
    <source>
        <dbReference type="ARBA" id="ARBA00004613"/>
    </source>
</evidence>
<evidence type="ECO:0000313" key="8">
    <source>
        <dbReference type="Proteomes" id="UP000604083"/>
    </source>
</evidence>
<accession>A0A934RW32</accession>
<comment type="subcellular location">
    <subcellularLocation>
        <location evidence="1">Secreted</location>
    </subcellularLocation>
</comment>
<feature type="compositionally biased region" description="Acidic residues" evidence="5">
    <location>
        <begin position="262"/>
        <end position="272"/>
    </location>
</feature>
<feature type="region of interest" description="Disordered" evidence="5">
    <location>
        <begin position="212"/>
        <end position="320"/>
    </location>
</feature>
<reference evidence="7" key="1">
    <citation type="submission" date="2021-01" db="EMBL/GenBank/DDBJ databases">
        <title>Modified the classification status of verrucomicrobia.</title>
        <authorList>
            <person name="Feng X."/>
        </authorList>
    </citation>
    <scope>NUCLEOTIDE SEQUENCE</scope>
    <source>
        <strain evidence="7">KCTC 12986</strain>
    </source>
</reference>
<feature type="compositionally biased region" description="Acidic residues" evidence="5">
    <location>
        <begin position="392"/>
        <end position="407"/>
    </location>
</feature>
<evidence type="ECO:0000256" key="2">
    <source>
        <dbReference type="ARBA" id="ARBA00022525"/>
    </source>
</evidence>